<dbReference type="PATRIC" id="fig|446465.5.peg.2258"/>
<gene>
    <name evidence="1" type="ordered locus">Bfae_22800</name>
</gene>
<dbReference type="OrthoDB" id="5148022at2"/>
<sequence>MCDASAVPAFVPSDGWYEDWPYEVSTLVQVRASVTGPAADRVVQSFLEPLTHNPEADVPEGVSLYYQGGFLVESTPPVDGGAWQLLLASAGEDGFDSLRTAADDLTAALRATPGEVRLTWQELPATRVD</sequence>
<accession>C7MES7</accession>
<name>C7MES7_BRAFD</name>
<evidence type="ECO:0000313" key="2">
    <source>
        <dbReference type="Proteomes" id="UP000001919"/>
    </source>
</evidence>
<dbReference type="EMBL" id="CP001643">
    <property type="protein sequence ID" value="ACU86077.1"/>
    <property type="molecule type" value="Genomic_DNA"/>
</dbReference>
<organism evidence="1 2">
    <name type="scientific">Brachybacterium faecium (strain ATCC 43885 / DSM 4810 / JCM 11609 / LMG 19847 / NBRC 14762 / NCIMB 9860 / 6-10)</name>
    <dbReference type="NCBI Taxonomy" id="446465"/>
    <lineage>
        <taxon>Bacteria</taxon>
        <taxon>Bacillati</taxon>
        <taxon>Actinomycetota</taxon>
        <taxon>Actinomycetes</taxon>
        <taxon>Micrococcales</taxon>
        <taxon>Dermabacteraceae</taxon>
        <taxon>Brachybacterium</taxon>
    </lineage>
</organism>
<dbReference type="KEGG" id="bfa:Bfae_22800"/>
<dbReference type="STRING" id="446465.Bfae_22800"/>
<dbReference type="Proteomes" id="UP000001919">
    <property type="component" value="Chromosome"/>
</dbReference>
<reference evidence="1 2" key="1">
    <citation type="journal article" date="2009" name="Stand. Genomic Sci.">
        <title>Complete genome sequence of Brachybacterium faecium type strain (Schefferle 6-10).</title>
        <authorList>
            <person name="Lapidus A."/>
            <person name="Pukall R."/>
            <person name="Labuttii K."/>
            <person name="Copeland A."/>
            <person name="Del Rio T.G."/>
            <person name="Nolan M."/>
            <person name="Chen F."/>
            <person name="Lucas S."/>
            <person name="Tice H."/>
            <person name="Cheng J.F."/>
            <person name="Bruce D."/>
            <person name="Goodwin L."/>
            <person name="Pitluck S."/>
            <person name="Rohde M."/>
            <person name="Goker M."/>
            <person name="Pati A."/>
            <person name="Ivanova N."/>
            <person name="Mavrommatis K."/>
            <person name="Chen A."/>
            <person name="Palaniappan K."/>
            <person name="D'haeseleer P."/>
            <person name="Chain P."/>
            <person name="Bristow J."/>
            <person name="Eisen J.A."/>
            <person name="Markowitz V."/>
            <person name="Hugenholtz P."/>
            <person name="Kyrpides N.C."/>
            <person name="Klenk H.P."/>
        </authorList>
    </citation>
    <scope>NUCLEOTIDE SEQUENCE [LARGE SCALE GENOMIC DNA]</scope>
    <source>
        <strain evidence="2">ATCC 43885 / DSM 4810 / JCM 11609 / LMG 19847 / NBRC 14762 / NCIMB 9860 / 6-10</strain>
    </source>
</reference>
<evidence type="ECO:0000313" key="1">
    <source>
        <dbReference type="EMBL" id="ACU86077.1"/>
    </source>
</evidence>
<keyword evidence="2" id="KW-1185">Reference proteome</keyword>
<dbReference type="eggNOG" id="ENOG5033YKY">
    <property type="taxonomic scope" value="Bacteria"/>
</dbReference>
<proteinExistence type="predicted"/>
<dbReference type="HOGENOM" id="CLU_2069133_0_0_11"/>
<dbReference type="AlphaFoldDB" id="C7MES7"/>
<protein>
    <submittedName>
        <fullName evidence="1">Uncharacterized protein</fullName>
    </submittedName>
</protein>